<gene>
    <name evidence="4" type="primary">LOC106524627</name>
</gene>
<dbReference type="PANTHER" id="PTHR14905">
    <property type="entry name" value="NG37"/>
    <property type="match status" value="1"/>
</dbReference>
<dbReference type="Pfam" id="PF23560">
    <property type="entry name" value="GBD_Hemicentin"/>
    <property type="match status" value="1"/>
</dbReference>
<evidence type="ECO:0000259" key="1">
    <source>
        <dbReference type="Pfam" id="PF23560"/>
    </source>
</evidence>
<dbReference type="InParanoid" id="A0A2I4C1V0"/>
<dbReference type="GeneID" id="106524627"/>
<dbReference type="InterPro" id="IPR052577">
    <property type="entry name" value="VWA7"/>
</dbReference>
<feature type="domain" description="Hemicentin/VWA7 galactose-binding" evidence="1">
    <location>
        <begin position="55"/>
        <end position="152"/>
    </location>
</feature>
<dbReference type="AlphaFoldDB" id="A0A2I4C1V0"/>
<dbReference type="Pfam" id="PF23619">
    <property type="entry name" value="Ig_VWA7"/>
    <property type="match status" value="1"/>
</dbReference>
<evidence type="ECO:0000313" key="3">
    <source>
        <dbReference type="Proteomes" id="UP000192220"/>
    </source>
</evidence>
<name>A0A2I4C1V0_AUSLI</name>
<accession>A0A2I4C1V0</accession>
<proteinExistence type="predicted"/>
<dbReference type="PANTHER" id="PTHR14905:SF22">
    <property type="entry name" value="VON WILLEBRAND FACTOR A DOMAIN-CONTAINING PROTEIN 7-LIKE"/>
    <property type="match status" value="1"/>
</dbReference>
<protein>
    <submittedName>
        <fullName evidence="4">von Willebrand factor A domain-containing protein 7</fullName>
    </submittedName>
</protein>
<keyword evidence="3" id="KW-1185">Reference proteome</keyword>
<sequence>MTAAFKRRRRSVLAAAFRDYQDIALASGGQAIQVSKAQLSKATDIILDTSTSSLVTILQRARSGGSEETFPFMLDESLKNITIYITGSGITFTLTNPAGISQNQNEASGKLGTIKTVGNLWRIRLNSDKQSGTWKINIKSTELFILKVTGQSIITFIYDFVKKFPGSHPGYSVVTGRPEAGQPVTLMLSVIGRKGPSSVSVEEVGLVIVSGPGSVTKGAISDVGNGDILVTVDVVPEGEFVVVLKGTDKVSNSEFQRQSTTQVSVSKVNIQAVVGSSVEPGKTFLLPFSVMTQGSAGTYTISARNDRNFPMKFPESLTLTTGTAGNQTLTITPPASTQSGTDVTLTIEAKSSSGADSNYAVLKLSVVKKM</sequence>
<organism evidence="3 4">
    <name type="scientific">Austrofundulus limnaeus</name>
    <name type="common">Annual killifish</name>
    <dbReference type="NCBI Taxonomy" id="52670"/>
    <lineage>
        <taxon>Eukaryota</taxon>
        <taxon>Metazoa</taxon>
        <taxon>Chordata</taxon>
        <taxon>Craniata</taxon>
        <taxon>Vertebrata</taxon>
        <taxon>Euteleostomi</taxon>
        <taxon>Actinopterygii</taxon>
        <taxon>Neopterygii</taxon>
        <taxon>Teleostei</taxon>
        <taxon>Neoteleostei</taxon>
        <taxon>Acanthomorphata</taxon>
        <taxon>Ovalentaria</taxon>
        <taxon>Atherinomorphae</taxon>
        <taxon>Cyprinodontiformes</taxon>
        <taxon>Rivulidae</taxon>
        <taxon>Austrofundulus</taxon>
    </lineage>
</organism>
<evidence type="ECO:0000259" key="2">
    <source>
        <dbReference type="Pfam" id="PF23619"/>
    </source>
</evidence>
<dbReference type="OrthoDB" id="301415at2759"/>
<evidence type="ECO:0000313" key="4">
    <source>
        <dbReference type="RefSeq" id="XP_013873968.1"/>
    </source>
</evidence>
<reference evidence="4" key="1">
    <citation type="submission" date="2025-08" db="UniProtKB">
        <authorList>
            <consortium name="RefSeq"/>
        </authorList>
    </citation>
    <scope>IDENTIFICATION</scope>
</reference>
<dbReference type="InterPro" id="IPR057615">
    <property type="entry name" value="Ig_VWA7"/>
</dbReference>
<feature type="domain" description="VWA7 Ig-like" evidence="2">
    <location>
        <begin position="268"/>
        <end position="367"/>
    </location>
</feature>
<dbReference type="InterPro" id="IPR056475">
    <property type="entry name" value="GBD_Hemicentin/VWA7"/>
</dbReference>
<dbReference type="Proteomes" id="UP000192220">
    <property type="component" value="Unplaced"/>
</dbReference>
<dbReference type="RefSeq" id="XP_013873968.1">
    <property type="nucleotide sequence ID" value="XM_014018514.1"/>
</dbReference>
<dbReference type="KEGG" id="alim:106524627"/>